<reference evidence="5 6" key="1">
    <citation type="journal article" date="2014" name="BMC Genomics">
        <title>Comparison of environmental and isolate Sulfobacillus genomes reveals diverse carbon, sulfur, nitrogen, and hydrogen metabolisms.</title>
        <authorList>
            <person name="Justice N.B."/>
            <person name="Norman A."/>
            <person name="Brown C.T."/>
            <person name="Singh A."/>
            <person name="Thomas B.C."/>
            <person name="Banfield J.F."/>
        </authorList>
    </citation>
    <scope>NUCLEOTIDE SEQUENCE [LARGE SCALE GENOMIC DNA]</scope>
    <source>
        <strain evidence="5">AMDSBA4</strain>
    </source>
</reference>
<comment type="similarity">
    <text evidence="1">Belongs to the D-isomer specific 2-hydroxyacid dehydrogenase family.</text>
</comment>
<evidence type="ECO:0000259" key="4">
    <source>
        <dbReference type="Pfam" id="PF02826"/>
    </source>
</evidence>
<dbReference type="EMBL" id="PXYW01000017">
    <property type="protein sequence ID" value="PSR33671.1"/>
    <property type="molecule type" value="Genomic_DNA"/>
</dbReference>
<organism evidence="5 6">
    <name type="scientific">Sulfobacillus benefaciens</name>
    <dbReference type="NCBI Taxonomy" id="453960"/>
    <lineage>
        <taxon>Bacteria</taxon>
        <taxon>Bacillati</taxon>
        <taxon>Bacillota</taxon>
        <taxon>Clostridia</taxon>
        <taxon>Eubacteriales</taxon>
        <taxon>Clostridiales Family XVII. Incertae Sedis</taxon>
        <taxon>Sulfobacillus</taxon>
    </lineage>
</organism>
<feature type="non-terminal residue" evidence="5">
    <location>
        <position position="1"/>
    </location>
</feature>
<dbReference type="InterPro" id="IPR036291">
    <property type="entry name" value="NAD(P)-bd_dom_sf"/>
</dbReference>
<comment type="caution">
    <text evidence="5">The sequence shown here is derived from an EMBL/GenBank/DDBJ whole genome shotgun (WGS) entry which is preliminary data.</text>
</comment>
<protein>
    <submittedName>
        <fullName evidence="5">Phosphoglycerate dehydrogenase</fullName>
    </submittedName>
</protein>
<evidence type="ECO:0000256" key="1">
    <source>
        <dbReference type="ARBA" id="ARBA00005854"/>
    </source>
</evidence>
<dbReference type="InterPro" id="IPR006140">
    <property type="entry name" value="D-isomer_DH_NAD-bd"/>
</dbReference>
<dbReference type="PANTHER" id="PTHR43761:SF1">
    <property type="entry name" value="D-ISOMER SPECIFIC 2-HYDROXYACID DEHYDROGENASE CATALYTIC DOMAIN-CONTAINING PROTEIN-RELATED"/>
    <property type="match status" value="1"/>
</dbReference>
<dbReference type="AlphaFoldDB" id="A0A2T2XGP0"/>
<dbReference type="GO" id="GO:0016491">
    <property type="term" value="F:oxidoreductase activity"/>
    <property type="evidence" value="ECO:0007669"/>
    <property type="project" value="UniProtKB-KW"/>
</dbReference>
<dbReference type="PANTHER" id="PTHR43761">
    <property type="entry name" value="D-ISOMER SPECIFIC 2-HYDROXYACID DEHYDROGENASE FAMILY PROTEIN (AFU_ORTHOLOGUE AFUA_1G13630)"/>
    <property type="match status" value="1"/>
</dbReference>
<feature type="domain" description="D-isomer specific 2-hydroxyacid dehydrogenase NAD-binding" evidence="4">
    <location>
        <begin position="2"/>
        <end position="68"/>
    </location>
</feature>
<evidence type="ECO:0000256" key="2">
    <source>
        <dbReference type="ARBA" id="ARBA00023002"/>
    </source>
</evidence>
<dbReference type="Proteomes" id="UP000242972">
    <property type="component" value="Unassembled WGS sequence"/>
</dbReference>
<proteinExistence type="inferred from homology"/>
<gene>
    <name evidence="5" type="ORF">C7B46_08670</name>
</gene>
<dbReference type="InterPro" id="IPR050418">
    <property type="entry name" value="D-iso_2-hydroxyacid_DH_PdxB"/>
</dbReference>
<keyword evidence="2" id="KW-0560">Oxidoreductase</keyword>
<keyword evidence="3" id="KW-0520">NAD</keyword>
<dbReference type="GO" id="GO:0051287">
    <property type="term" value="F:NAD binding"/>
    <property type="evidence" value="ECO:0007669"/>
    <property type="project" value="InterPro"/>
</dbReference>
<dbReference type="SUPFAM" id="SSF51735">
    <property type="entry name" value="NAD(P)-binding Rossmann-fold domains"/>
    <property type="match status" value="1"/>
</dbReference>
<dbReference type="Pfam" id="PF02826">
    <property type="entry name" value="2-Hacid_dh_C"/>
    <property type="match status" value="1"/>
</dbReference>
<evidence type="ECO:0000256" key="3">
    <source>
        <dbReference type="ARBA" id="ARBA00023027"/>
    </source>
</evidence>
<evidence type="ECO:0000313" key="5">
    <source>
        <dbReference type="EMBL" id="PSR33671.1"/>
    </source>
</evidence>
<accession>A0A2T2XGP0</accession>
<name>A0A2T2XGP0_9FIRM</name>
<evidence type="ECO:0000313" key="6">
    <source>
        <dbReference type="Proteomes" id="UP000242972"/>
    </source>
</evidence>
<dbReference type="Gene3D" id="3.40.50.720">
    <property type="entry name" value="NAD(P)-binding Rossmann-like Domain"/>
    <property type="match status" value="2"/>
</dbReference>
<sequence>QTLPLMPDHAMLVNTARGQLIDENALVEQLQHGRFSRVVLDVREIEPPRQPDPLSEFSDRVWLTPHVAGLTDAAQERTCSMIMESLAPYLL</sequence>